<organism evidence="1 2">
    <name type="scientific">Nelumbo nucifera</name>
    <name type="common">Sacred lotus</name>
    <dbReference type="NCBI Taxonomy" id="4432"/>
    <lineage>
        <taxon>Eukaryota</taxon>
        <taxon>Viridiplantae</taxon>
        <taxon>Streptophyta</taxon>
        <taxon>Embryophyta</taxon>
        <taxon>Tracheophyta</taxon>
        <taxon>Spermatophyta</taxon>
        <taxon>Magnoliopsida</taxon>
        <taxon>Proteales</taxon>
        <taxon>Nelumbonaceae</taxon>
        <taxon>Nelumbo</taxon>
    </lineage>
</organism>
<name>A0A1U8B801_NELNU</name>
<accession>A0A1U8B801</accession>
<dbReference type="RefSeq" id="XP_010275718.1">
    <property type="nucleotide sequence ID" value="XM_010277416.2"/>
</dbReference>
<dbReference type="OrthoDB" id="998752at2759"/>
<dbReference type="PANTHER" id="PTHR27006">
    <property type="entry name" value="PROMASTIGOTE SURFACE ANTIGEN PROTEIN PSA"/>
    <property type="match status" value="1"/>
</dbReference>
<dbReference type="PANTHER" id="PTHR27006:SF586">
    <property type="entry name" value="CYSTEINE-RICH RECEPTOR-LIKE PROTEIN KINASE 10"/>
    <property type="match status" value="1"/>
</dbReference>
<dbReference type="OMA" id="LKCEGMA"/>
<sequence>MPSRVNFTGAHAALYDPSSKAWELWNEGRSLKFVDPVLDDAYSFGKLMRCFLVGLLCVQERTLDRPTMSDVVSMLNNEAIALPAPRKPAFSTTGTGTGDDASVDQLRVCSVNDVTVSLVAR</sequence>
<reference evidence="2" key="1">
    <citation type="submission" date="2025-08" db="UniProtKB">
        <authorList>
            <consortium name="RefSeq"/>
        </authorList>
    </citation>
    <scope>IDENTIFICATION</scope>
</reference>
<dbReference type="GeneID" id="104610681"/>
<gene>
    <name evidence="2" type="primary">LOC104610681</name>
</gene>
<proteinExistence type="predicted"/>
<evidence type="ECO:0000313" key="2">
    <source>
        <dbReference type="RefSeq" id="XP_010275718.1"/>
    </source>
</evidence>
<protein>
    <submittedName>
        <fullName evidence="2">Cysteine-rich receptor-like protein kinase 4 isoform X1</fullName>
    </submittedName>
</protein>
<dbReference type="Proteomes" id="UP000189703">
    <property type="component" value="Unplaced"/>
</dbReference>
<dbReference type="KEGG" id="nnu:104610681"/>
<dbReference type="AlphaFoldDB" id="A0A1U8B801"/>
<evidence type="ECO:0000313" key="1">
    <source>
        <dbReference type="Proteomes" id="UP000189703"/>
    </source>
</evidence>
<keyword evidence="1" id="KW-1185">Reference proteome</keyword>
<dbReference type="Gene3D" id="1.10.510.10">
    <property type="entry name" value="Transferase(Phosphotransferase) domain 1"/>
    <property type="match status" value="1"/>
</dbReference>